<dbReference type="EMBL" id="BSUM01000001">
    <property type="protein sequence ID" value="GMA30965.1"/>
    <property type="molecule type" value="Genomic_DNA"/>
</dbReference>
<dbReference type="InterPro" id="IPR040853">
    <property type="entry name" value="RapA2_cadherin-like"/>
</dbReference>
<dbReference type="InterPro" id="IPR000595">
    <property type="entry name" value="cNMP-bd_dom"/>
</dbReference>
<evidence type="ECO:0000313" key="7">
    <source>
        <dbReference type="EMBL" id="GMA30965.1"/>
    </source>
</evidence>
<sequence length="1473" mass="154441">MRVEEENLPQVEIVQPERESILLSDAVAEIEQEVDADEVALQDGGDARDDVTIATRDALVRIPLDGGEVRLTRVAAPGTPAVPVVVNGCAFGAWSAETSSAVRYCNDEGVLQEVPGPGADARLTYRVNHGYVVLNDLGTGAVWMIENQLVPVQDWLDTSPPPNSQQEEEDSHETVEEDVPLDRDQENRPPTANDDDLGLRPGTTRILPLLDNDADPDGDLLTILPPADFSEGFGTPELVMGGRALQVVVPPDASGTGSFTYTADDGRGGTDDALVTLRVVPDGENSPPQALRDITIRVASGASVTQNVLADIRDPDGDELTLSSASVDSEGDAVRTTPDGNVTFSDAGVSNALKTVTLEVFDGYEVTPIPIQVEVVPGNQPPRAEFDFATAFVGETIVLNPLDNDSDTSGQRPRLAQAAPFGSGQTSPNYGDGTIEFTPDQPGTVYATYLIADDEGATGEGLIRVDVKSPADGAPIAMRDTAMLPPGGEVLVDVLQNDTDPRGGVLAVQQVDVPTGYGLNVAVIEHRLLRITSDRVLGEPVRVGYTVANETGSAVGEVQVIPLRADAQPQPPVAVRDTVSVRAGDYVTIPVLSNDHHPNALEFHLDETLVEGPEAGLMFATQDVLRYQAPTDPGQQLATYSVTDVNGQSGSAQVVINVTAAEGNAAPVPVDVDTRAFQRERIRIPITLIGIDPDGDSVQLLGLGSAPELGQVVEIGTDYIDYVPFGNAVGTDTFTFLVRDRPGQTATGTISVGIVPPPAINSAPVVPPVQAHHRPERTVTIDVLEYATDPDGDQLQVGGVLDGAGLPVDVAEDGQLVVQTPAESGTYGITFEVFDGNGGRAVATLALEVSPDAPLHTPVAVDDLVPVPEIIGKDRVDVDVLANDYDPDGDVGDLVLAVPEDQPNAGLTTVDGGQQLTVALTPTRQVVTYQITDGDGLTTWAFVDVPGTEDSGPALRTDLEPLKVLTNERLEIELNDLVVTVSGDPVQVTDPSKALATNSDGTPPVTGPSTLTFTSTADYVGPAGITLEVTDAADLNDPERKVSVLTIPIEVEPNGNTPPTISSTEIDVEAGVDEPQVIQLQNLADDRDPTDRTRLVFELLGQPEGFTAELVGGTELHVTAALDTQKGTQGEFQISVSDRVNEPVVGTMVANAVASSAPLPVAVDDDLGEVQQGQTASIDVLANDTNPFPGQSFEIVSAEPETGAAQVAVSGGTISVTPAGDFVGRLSILYTVQDATQDPDRQRQARVRANVIGVPAAPSAPRVEAVGNREVTLSWAAPIDNGAPLTGYTVTWAGGAQECGGTTCVIGGLTNNVEYTFTVTAANKVGPGPASAASAVARPDVKPDAPGPPTLKFGDRAIDVAWATPGNEGSPIIDYDVQISPATGGGQRSVGVVNATTWGELQNGTAYTFRVRARNSAPDPGSGPAGPPPRSLRRRRTRRRHPGRPAWTRRSAGRFRCPGRRPRTTAMPCATTC</sequence>
<dbReference type="RefSeq" id="WP_284249766.1">
    <property type="nucleotide sequence ID" value="NZ_BSUM01000001.1"/>
</dbReference>
<dbReference type="CDD" id="cd00063">
    <property type="entry name" value="FN3"/>
    <property type="match status" value="2"/>
</dbReference>
<gene>
    <name evidence="7" type="ORF">GCM10025875_09570</name>
</gene>
<organism evidence="7 8">
    <name type="scientific">Litorihabitans aurantiacus</name>
    <dbReference type="NCBI Taxonomy" id="1930061"/>
    <lineage>
        <taxon>Bacteria</taxon>
        <taxon>Bacillati</taxon>
        <taxon>Actinomycetota</taxon>
        <taxon>Actinomycetes</taxon>
        <taxon>Micrococcales</taxon>
        <taxon>Beutenbergiaceae</taxon>
        <taxon>Litorihabitans</taxon>
    </lineage>
</organism>
<accession>A0AA37UTH9</accession>
<keyword evidence="3" id="KW-0624">Polysaccharide degradation</keyword>
<keyword evidence="8" id="KW-1185">Reference proteome</keyword>
<feature type="compositionally biased region" description="Basic residues" evidence="4">
    <location>
        <begin position="1451"/>
        <end position="1463"/>
    </location>
</feature>
<dbReference type="InterPro" id="IPR003961">
    <property type="entry name" value="FN3_dom"/>
</dbReference>
<dbReference type="Pfam" id="PF17803">
    <property type="entry name" value="Cadherin_4"/>
    <property type="match status" value="1"/>
</dbReference>
<dbReference type="PROSITE" id="PS50853">
    <property type="entry name" value="FN3"/>
    <property type="match status" value="2"/>
</dbReference>
<dbReference type="GO" id="GO:0016798">
    <property type="term" value="F:hydrolase activity, acting on glycosyl bonds"/>
    <property type="evidence" value="ECO:0007669"/>
    <property type="project" value="UniProtKB-KW"/>
</dbReference>
<dbReference type="PANTHER" id="PTHR13817">
    <property type="entry name" value="TITIN"/>
    <property type="match status" value="1"/>
</dbReference>
<dbReference type="Pfam" id="PF00041">
    <property type="entry name" value="fn3"/>
    <property type="match status" value="2"/>
</dbReference>
<dbReference type="PROSITE" id="PS50042">
    <property type="entry name" value="CNMP_BINDING_3"/>
    <property type="match status" value="1"/>
</dbReference>
<keyword evidence="2" id="KW-0378">Hydrolase</keyword>
<dbReference type="Gene3D" id="2.60.40.2810">
    <property type="match status" value="1"/>
</dbReference>
<evidence type="ECO:0000256" key="4">
    <source>
        <dbReference type="SAM" id="MobiDB-lite"/>
    </source>
</evidence>
<dbReference type="InterPro" id="IPR036116">
    <property type="entry name" value="FN3_sf"/>
</dbReference>
<name>A0AA37UTH9_9MICO</name>
<feature type="domain" description="Fibronectin type-III" evidence="6">
    <location>
        <begin position="1345"/>
        <end position="1440"/>
    </location>
</feature>
<dbReference type="SUPFAM" id="SSF49265">
    <property type="entry name" value="Fibronectin type III"/>
    <property type="match status" value="1"/>
</dbReference>
<keyword evidence="1" id="KW-0677">Repeat</keyword>
<evidence type="ECO:0008006" key="9">
    <source>
        <dbReference type="Google" id="ProtNLM"/>
    </source>
</evidence>
<evidence type="ECO:0000256" key="2">
    <source>
        <dbReference type="ARBA" id="ARBA00023295"/>
    </source>
</evidence>
<keyword evidence="3" id="KW-0119">Carbohydrate metabolism</keyword>
<dbReference type="PANTHER" id="PTHR13817:SF73">
    <property type="entry name" value="FIBRONECTIN TYPE-III DOMAIN-CONTAINING PROTEIN"/>
    <property type="match status" value="1"/>
</dbReference>
<feature type="region of interest" description="Disordered" evidence="4">
    <location>
        <begin position="1414"/>
        <end position="1473"/>
    </location>
</feature>
<protein>
    <recommendedName>
        <fullName evidence="9">Fibronectin type III domain-containing protein</fullName>
    </recommendedName>
</protein>
<comment type="caution">
    <text evidence="7">The sequence shown here is derived from an EMBL/GenBank/DDBJ whole genome shotgun (WGS) entry which is preliminary data.</text>
</comment>
<evidence type="ECO:0000313" key="8">
    <source>
        <dbReference type="Proteomes" id="UP001157161"/>
    </source>
</evidence>
<keyword evidence="2" id="KW-0326">Glycosidase</keyword>
<feature type="compositionally biased region" description="Acidic residues" evidence="4">
    <location>
        <begin position="166"/>
        <end position="179"/>
    </location>
</feature>
<evidence type="ECO:0000259" key="6">
    <source>
        <dbReference type="PROSITE" id="PS50853"/>
    </source>
</evidence>
<evidence type="ECO:0000256" key="3">
    <source>
        <dbReference type="ARBA" id="ARBA00023326"/>
    </source>
</evidence>
<feature type="domain" description="Cyclic nucleotide-binding" evidence="5">
    <location>
        <begin position="1201"/>
        <end position="1249"/>
    </location>
</feature>
<dbReference type="Gene3D" id="2.60.40.10">
    <property type="entry name" value="Immunoglobulins"/>
    <property type="match status" value="2"/>
</dbReference>
<dbReference type="Pfam" id="PF17963">
    <property type="entry name" value="Big_9"/>
    <property type="match status" value="8"/>
</dbReference>
<feature type="compositionally biased region" description="Basic residues" evidence="4">
    <location>
        <begin position="1431"/>
        <end position="1443"/>
    </location>
</feature>
<feature type="region of interest" description="Disordered" evidence="4">
    <location>
        <begin position="403"/>
        <end position="433"/>
    </location>
</feature>
<proteinExistence type="predicted"/>
<reference evidence="7" key="1">
    <citation type="journal article" date="2014" name="Int. J. Syst. Evol. Microbiol.">
        <title>Complete genome sequence of Corynebacterium casei LMG S-19264T (=DSM 44701T), isolated from a smear-ripened cheese.</title>
        <authorList>
            <consortium name="US DOE Joint Genome Institute (JGI-PGF)"/>
            <person name="Walter F."/>
            <person name="Albersmeier A."/>
            <person name="Kalinowski J."/>
            <person name="Ruckert C."/>
        </authorList>
    </citation>
    <scope>NUCLEOTIDE SEQUENCE</scope>
    <source>
        <strain evidence="7">NBRC 112290</strain>
    </source>
</reference>
<evidence type="ECO:0000259" key="5">
    <source>
        <dbReference type="PROSITE" id="PS50042"/>
    </source>
</evidence>
<feature type="domain" description="Fibronectin type-III" evidence="6">
    <location>
        <begin position="1257"/>
        <end position="1344"/>
    </location>
</feature>
<dbReference type="GO" id="GO:0000272">
    <property type="term" value="P:polysaccharide catabolic process"/>
    <property type="evidence" value="ECO:0007669"/>
    <property type="project" value="UniProtKB-KW"/>
</dbReference>
<reference evidence="7" key="2">
    <citation type="submission" date="2023-02" db="EMBL/GenBank/DDBJ databases">
        <authorList>
            <person name="Sun Q."/>
            <person name="Mori K."/>
        </authorList>
    </citation>
    <scope>NUCLEOTIDE SEQUENCE</scope>
    <source>
        <strain evidence="7">NBRC 112290</strain>
    </source>
</reference>
<dbReference type="InterPro" id="IPR050964">
    <property type="entry name" value="Striated_Muscle_Regulatory"/>
</dbReference>
<dbReference type="Proteomes" id="UP001157161">
    <property type="component" value="Unassembled WGS sequence"/>
</dbReference>
<dbReference type="Gene3D" id="2.60.40.3440">
    <property type="match status" value="1"/>
</dbReference>
<dbReference type="SMART" id="SM00060">
    <property type="entry name" value="FN3"/>
    <property type="match status" value="2"/>
</dbReference>
<feature type="region of interest" description="Disordered" evidence="4">
    <location>
        <begin position="154"/>
        <end position="201"/>
    </location>
</feature>
<dbReference type="InterPro" id="IPR013783">
    <property type="entry name" value="Ig-like_fold"/>
</dbReference>
<evidence type="ECO:0000256" key="1">
    <source>
        <dbReference type="ARBA" id="ARBA00022737"/>
    </source>
</evidence>